<accession>A0A9N7NT53</accession>
<dbReference type="EMBL" id="CACSLK010034598">
    <property type="protein sequence ID" value="CAA0842379.1"/>
    <property type="molecule type" value="Genomic_DNA"/>
</dbReference>
<dbReference type="AlphaFoldDB" id="A0A9N7NT53"/>
<gene>
    <name evidence="1" type="ORF">SHERM_08242</name>
</gene>
<protein>
    <submittedName>
        <fullName evidence="1">Uncharacterized protein</fullName>
    </submittedName>
</protein>
<organism evidence="1 2">
    <name type="scientific">Striga hermonthica</name>
    <name type="common">Purple witchweed</name>
    <name type="synonym">Buchnera hermonthica</name>
    <dbReference type="NCBI Taxonomy" id="68872"/>
    <lineage>
        <taxon>Eukaryota</taxon>
        <taxon>Viridiplantae</taxon>
        <taxon>Streptophyta</taxon>
        <taxon>Embryophyta</taxon>
        <taxon>Tracheophyta</taxon>
        <taxon>Spermatophyta</taxon>
        <taxon>Magnoliopsida</taxon>
        <taxon>eudicotyledons</taxon>
        <taxon>Gunneridae</taxon>
        <taxon>Pentapetalae</taxon>
        <taxon>asterids</taxon>
        <taxon>lamiids</taxon>
        <taxon>Lamiales</taxon>
        <taxon>Orobanchaceae</taxon>
        <taxon>Buchnereae</taxon>
        <taxon>Striga</taxon>
    </lineage>
</organism>
<feature type="non-terminal residue" evidence="1">
    <location>
        <position position="1"/>
    </location>
</feature>
<name>A0A9N7NT53_STRHE</name>
<dbReference type="OrthoDB" id="925902at2759"/>
<reference evidence="1" key="1">
    <citation type="submission" date="2019-12" db="EMBL/GenBank/DDBJ databases">
        <authorList>
            <person name="Scholes J."/>
        </authorList>
    </citation>
    <scope>NUCLEOTIDE SEQUENCE</scope>
</reference>
<dbReference type="Proteomes" id="UP001153555">
    <property type="component" value="Unassembled WGS sequence"/>
</dbReference>
<comment type="caution">
    <text evidence="1">The sequence shown here is derived from an EMBL/GenBank/DDBJ whole genome shotgun (WGS) entry which is preliminary data.</text>
</comment>
<evidence type="ECO:0000313" key="2">
    <source>
        <dbReference type="Proteomes" id="UP001153555"/>
    </source>
</evidence>
<feature type="non-terminal residue" evidence="1">
    <location>
        <position position="59"/>
    </location>
</feature>
<evidence type="ECO:0000313" key="1">
    <source>
        <dbReference type="EMBL" id="CAA0842379.1"/>
    </source>
</evidence>
<proteinExistence type="predicted"/>
<sequence length="59" mass="6558">AYDLTCFPHTWVGCGGCVIPEFLCKEYDEDTFKKMMDLALLALESINDQTAYSETGATT</sequence>
<keyword evidence="2" id="KW-1185">Reference proteome</keyword>